<name>A0A2T5JCS6_9SPHI</name>
<evidence type="ECO:0000313" key="3">
    <source>
        <dbReference type="Proteomes" id="UP000244168"/>
    </source>
</evidence>
<dbReference type="AlphaFoldDB" id="A0A2T5JCS6"/>
<feature type="domain" description="TfoX N-terminal" evidence="1">
    <location>
        <begin position="19"/>
        <end position="102"/>
    </location>
</feature>
<organism evidence="2 3">
    <name type="scientific">Mucilaginibacter yixingensis</name>
    <dbReference type="NCBI Taxonomy" id="1295612"/>
    <lineage>
        <taxon>Bacteria</taxon>
        <taxon>Pseudomonadati</taxon>
        <taxon>Bacteroidota</taxon>
        <taxon>Sphingobacteriia</taxon>
        <taxon>Sphingobacteriales</taxon>
        <taxon>Sphingobacteriaceae</taxon>
        <taxon>Mucilaginibacter</taxon>
    </lineage>
</organism>
<dbReference type="OrthoDB" id="214902at2"/>
<evidence type="ECO:0000259" key="1">
    <source>
        <dbReference type="Pfam" id="PF04993"/>
    </source>
</evidence>
<dbReference type="InterPro" id="IPR007076">
    <property type="entry name" value="TfoX_N"/>
</dbReference>
<dbReference type="EMBL" id="QAOQ01000002">
    <property type="protein sequence ID" value="PTQ99566.1"/>
    <property type="molecule type" value="Genomic_DNA"/>
</dbReference>
<sequence>MPFDEKIANQVREMIADRTDNVEEKVMFGGLCFMVNDKVCIGVKKDTLLVRIDPEVYEQEIGKDGRQPMVHQGKPVKSYLFVDYDSMHNHENLQHWVKLALDYNPHAPLSQAKQKALKKQGSAKKG</sequence>
<dbReference type="RefSeq" id="WP_107827490.1">
    <property type="nucleotide sequence ID" value="NZ_CP160205.1"/>
</dbReference>
<comment type="caution">
    <text evidence="2">The sequence shown here is derived from an EMBL/GenBank/DDBJ whole genome shotgun (WGS) entry which is preliminary data.</text>
</comment>
<dbReference type="Gene3D" id="3.30.1460.30">
    <property type="entry name" value="YgaC/TfoX-N like chaperone"/>
    <property type="match status" value="1"/>
</dbReference>
<reference evidence="2 3" key="1">
    <citation type="submission" date="2018-04" db="EMBL/GenBank/DDBJ databases">
        <title>Genomic Encyclopedia of Archaeal and Bacterial Type Strains, Phase II (KMG-II): from individual species to whole genera.</title>
        <authorList>
            <person name="Goeker M."/>
        </authorList>
    </citation>
    <scope>NUCLEOTIDE SEQUENCE [LARGE SCALE GENOMIC DNA]</scope>
    <source>
        <strain evidence="2 3">DSM 26809</strain>
    </source>
</reference>
<proteinExistence type="predicted"/>
<gene>
    <name evidence="2" type="ORF">C8P68_102391</name>
</gene>
<evidence type="ECO:0000313" key="2">
    <source>
        <dbReference type="EMBL" id="PTQ99566.1"/>
    </source>
</evidence>
<accession>A0A2T5JCS6</accession>
<dbReference type="SUPFAM" id="SSF159894">
    <property type="entry name" value="YgaC/TfoX-N like"/>
    <property type="match status" value="1"/>
</dbReference>
<keyword evidence="3" id="KW-1185">Reference proteome</keyword>
<protein>
    <submittedName>
        <fullName evidence="2">TfoX/Sxy family transcriptional regulator of competence genes</fullName>
    </submittedName>
</protein>
<dbReference type="Proteomes" id="UP000244168">
    <property type="component" value="Unassembled WGS sequence"/>
</dbReference>
<dbReference type="Pfam" id="PF04993">
    <property type="entry name" value="TfoX_N"/>
    <property type="match status" value="1"/>
</dbReference>